<keyword evidence="1" id="KW-0677">Repeat</keyword>
<comment type="caution">
    <text evidence="4">The sequence shown here is derived from an EMBL/GenBank/DDBJ whole genome shotgun (WGS) entry which is preliminary data.</text>
</comment>
<reference evidence="4 5" key="1">
    <citation type="submission" date="2024-05" db="EMBL/GenBank/DDBJ databases">
        <title>A draft genome resource for the thread blight pathogen Marasmius tenuissimus strain MS-2.</title>
        <authorList>
            <person name="Yulfo-Soto G.E."/>
            <person name="Baruah I.K."/>
            <person name="Amoako-Attah I."/>
            <person name="Bukari Y."/>
            <person name="Meinhardt L.W."/>
            <person name="Bailey B.A."/>
            <person name="Cohen S.P."/>
        </authorList>
    </citation>
    <scope>NUCLEOTIDE SEQUENCE [LARGE SCALE GENOMIC DNA]</scope>
    <source>
        <strain evidence="4 5">MS-2</strain>
    </source>
</reference>
<gene>
    <name evidence="4" type="ORF">AAF712_016395</name>
</gene>
<evidence type="ECO:0000259" key="3">
    <source>
        <dbReference type="Pfam" id="PF24883"/>
    </source>
</evidence>
<evidence type="ECO:0000256" key="1">
    <source>
        <dbReference type="ARBA" id="ARBA00022737"/>
    </source>
</evidence>
<accession>A0ABR2Z810</accession>
<feature type="region of interest" description="Disordered" evidence="2">
    <location>
        <begin position="357"/>
        <end position="381"/>
    </location>
</feature>
<sequence>MTIAKSAQDSGLVESFFFFRSDPRRNNLSAFVLVIAHGLVRSDPSLRRIIEQRIADDPQILEASMEDQFRELIQDPVSKAYKRGGWRNRIQRISGSINSGPSDLVILDGLDECGDEDTQLRLLFTIASSYQQDPSFPLRFLVSCRPESWLRKAFSSEHLGTITETFVLDDSYLANEDIRKYYRHIFGETRKKSQHLPAQLPDQWPSVKDLETLVQKTSSEFAYAATAVRFINLENSSPIEQLRIILDSTPDRDSSELDCLYKVIISANPEHNTVLPILSAILLMPPPRSPDFIELLLELPKGKVKARLQYMSPVLTGLPDKKEAKEGLHMVRHDPRTEHRSRGLFWRVSNYLHLRPRDGPLSAQSSSQHRDSAIDSSSLRDEEESIDEITISHTSFLEFIHDPSRSGIFYIDPVTQYEALAVQWLRVLSQQVKASPNILLNPEPRPENTRKVSGIQRLLSGWVPFCITNRQATSEVLLKGDDFLQSILSTFPDRQQLYTTLASLILLPAHANDPSQSQELKDLVLGPDQGRIAHSIVRSLQACRLVTSKANLEPFFLTFLCYPSREYSLDIPKQRDLLARRWIQALKPSSQPISNPDHWALQKLWEGWADFCSGIKRPSRDLLSELQTLDLRTVQASMIDTHGRNTEAAQSATRAFEAIVFWLESVDASVPTELVDRFKEAAK</sequence>
<dbReference type="InterPro" id="IPR056884">
    <property type="entry name" value="NPHP3-like_N"/>
</dbReference>
<evidence type="ECO:0000256" key="2">
    <source>
        <dbReference type="SAM" id="MobiDB-lite"/>
    </source>
</evidence>
<feature type="domain" description="Nephrocystin 3-like N-terminal" evidence="3">
    <location>
        <begin position="8"/>
        <end position="145"/>
    </location>
</feature>
<organism evidence="4 5">
    <name type="scientific">Marasmius tenuissimus</name>
    <dbReference type="NCBI Taxonomy" id="585030"/>
    <lineage>
        <taxon>Eukaryota</taxon>
        <taxon>Fungi</taxon>
        <taxon>Dikarya</taxon>
        <taxon>Basidiomycota</taxon>
        <taxon>Agaricomycotina</taxon>
        <taxon>Agaricomycetes</taxon>
        <taxon>Agaricomycetidae</taxon>
        <taxon>Agaricales</taxon>
        <taxon>Marasmiineae</taxon>
        <taxon>Marasmiaceae</taxon>
        <taxon>Marasmius</taxon>
    </lineage>
</organism>
<evidence type="ECO:0000313" key="5">
    <source>
        <dbReference type="Proteomes" id="UP001437256"/>
    </source>
</evidence>
<dbReference type="Pfam" id="PF24883">
    <property type="entry name" value="NPHP3_N"/>
    <property type="match status" value="1"/>
</dbReference>
<dbReference type="Proteomes" id="UP001437256">
    <property type="component" value="Unassembled WGS sequence"/>
</dbReference>
<dbReference type="EMBL" id="JBBXMP010000768">
    <property type="protein sequence ID" value="KAL0056986.1"/>
    <property type="molecule type" value="Genomic_DNA"/>
</dbReference>
<protein>
    <recommendedName>
        <fullName evidence="3">Nephrocystin 3-like N-terminal domain-containing protein</fullName>
    </recommendedName>
</protein>
<keyword evidence="5" id="KW-1185">Reference proteome</keyword>
<name>A0ABR2Z810_9AGAR</name>
<proteinExistence type="predicted"/>
<evidence type="ECO:0000313" key="4">
    <source>
        <dbReference type="EMBL" id="KAL0056986.1"/>
    </source>
</evidence>